<gene>
    <name evidence="1" type="ORF">GYA55_01340</name>
</gene>
<dbReference type="EMBL" id="JAAZON010000049">
    <property type="protein sequence ID" value="NMC61790.1"/>
    <property type="molecule type" value="Genomic_DNA"/>
</dbReference>
<comment type="caution">
    <text evidence="1">The sequence shown here is derived from an EMBL/GenBank/DDBJ whole genome shotgun (WGS) entry which is preliminary data.</text>
</comment>
<sequence>MMHRNERIELIRKALENLDHKVERTHRIPWREDWIFKPIIKLPISCLMFNIDNFRTKRQQIEFLQNNNLEKSVFNDPESSNAQESQYEILKQMLEESDEGLRSDLESHGQDDPAIITYDGFIVNGNRRIAALLLMGKNFADCVVLPEDASKDDLYLIEQTLQVSKDFKQPYHWINELISIDFGLYDRKKTPDSMAKLLRIDVKSVLAKRDQKLLVDEFLEWKGIPKSYNYKMLNDAEQAFSELEKFWRTSKLNQTQKEQAKLALFNLIENRPPEGRLYGYIGPLFKNFSDLHERLLKEEAEDVSIGSEGKPKVSTQDKPIDPLIKDILSLDPQVGNNKPKKVESLADPTKSFTNTIKIIDALGDVRAEKDEQNKNDSLITGIDKALKTLSGLNFTLNSTSLEEAEKKLLLIIKKSSSLLEAIRSNNDRR</sequence>
<dbReference type="SUPFAM" id="SSF110849">
    <property type="entry name" value="ParB/Sulfiredoxin"/>
    <property type="match status" value="1"/>
</dbReference>
<dbReference type="AlphaFoldDB" id="A0A7X9FP96"/>
<evidence type="ECO:0000313" key="2">
    <source>
        <dbReference type="Proteomes" id="UP000524246"/>
    </source>
</evidence>
<protein>
    <submittedName>
        <fullName evidence="1">ParB/RepB/Spo0J family partition protein</fullName>
    </submittedName>
</protein>
<evidence type="ECO:0000313" key="1">
    <source>
        <dbReference type="EMBL" id="NMC61790.1"/>
    </source>
</evidence>
<accession>A0A7X9FP96</accession>
<dbReference type="Proteomes" id="UP000524246">
    <property type="component" value="Unassembled WGS sequence"/>
</dbReference>
<dbReference type="InterPro" id="IPR036086">
    <property type="entry name" value="ParB/Sulfiredoxin_sf"/>
</dbReference>
<proteinExistence type="predicted"/>
<reference evidence="1 2" key="1">
    <citation type="journal article" date="2020" name="Biotechnol. Biofuels">
        <title>New insights from the biogas microbiome by comprehensive genome-resolved metagenomics of nearly 1600 species originating from multiple anaerobic digesters.</title>
        <authorList>
            <person name="Campanaro S."/>
            <person name="Treu L."/>
            <person name="Rodriguez-R L.M."/>
            <person name="Kovalovszki A."/>
            <person name="Ziels R.M."/>
            <person name="Maus I."/>
            <person name="Zhu X."/>
            <person name="Kougias P.G."/>
            <person name="Basile A."/>
            <person name="Luo G."/>
            <person name="Schluter A."/>
            <person name="Konstantinidis K.T."/>
            <person name="Angelidaki I."/>
        </authorList>
    </citation>
    <scope>NUCLEOTIDE SEQUENCE [LARGE SCALE GENOMIC DNA]</scope>
    <source>
        <strain evidence="1">AS27yjCOA_65</strain>
    </source>
</reference>
<name>A0A7X9FP96_9DELT</name>
<organism evidence="1 2">
    <name type="scientific">SAR324 cluster bacterium</name>
    <dbReference type="NCBI Taxonomy" id="2024889"/>
    <lineage>
        <taxon>Bacteria</taxon>
        <taxon>Deltaproteobacteria</taxon>
        <taxon>SAR324 cluster</taxon>
    </lineage>
</organism>